<comment type="subcellular location">
    <subcellularLocation>
        <location evidence="1">Cell membrane</location>
        <topology evidence="1">Multi-pass membrane protein</topology>
    </subcellularLocation>
</comment>
<feature type="transmembrane region" description="Helical" evidence="6">
    <location>
        <begin position="414"/>
        <end position="430"/>
    </location>
</feature>
<gene>
    <name evidence="7" type="ORF">ACFFLS_05435</name>
</gene>
<comment type="caution">
    <text evidence="7">The sequence shown here is derived from an EMBL/GenBank/DDBJ whole genome shotgun (WGS) entry which is preliminary data.</text>
</comment>
<keyword evidence="2" id="KW-1003">Cell membrane</keyword>
<reference evidence="7 8" key="1">
    <citation type="submission" date="2024-09" db="EMBL/GenBank/DDBJ databases">
        <authorList>
            <person name="Sun Q."/>
            <person name="Mori K."/>
        </authorList>
    </citation>
    <scope>NUCLEOTIDE SEQUENCE [LARGE SCALE GENOMIC DNA]</scope>
    <source>
        <strain evidence="7 8">CGMCC 1.12926</strain>
    </source>
</reference>
<protein>
    <submittedName>
        <fullName evidence="7">Oligosaccharide flippase family protein</fullName>
    </submittedName>
</protein>
<dbReference type="PANTHER" id="PTHR30250">
    <property type="entry name" value="PST FAMILY PREDICTED COLANIC ACID TRANSPORTER"/>
    <property type="match status" value="1"/>
</dbReference>
<dbReference type="Proteomes" id="UP001589734">
    <property type="component" value="Unassembled WGS sequence"/>
</dbReference>
<dbReference type="Pfam" id="PF13440">
    <property type="entry name" value="Polysacc_synt_3"/>
    <property type="match status" value="1"/>
</dbReference>
<feature type="transmembrane region" description="Helical" evidence="6">
    <location>
        <begin position="34"/>
        <end position="53"/>
    </location>
</feature>
<dbReference type="EMBL" id="JBHLYW010000006">
    <property type="protein sequence ID" value="MFC0076472.1"/>
    <property type="molecule type" value="Genomic_DNA"/>
</dbReference>
<sequence length="466" mass="54734">MKHTLIYTFFGVLPPIIGFVLLPVFLKYLTTNEYVILSLSNAFFAVFSIVLNLKVDQAFRHIYFFEPDNTTKQLSLFRSLFNFQVVLFCFWILIMYLFGNHVFILFFKNNISFFPYTFIMMLSLFISMLNGFYFLYLQNKFEVKKYSIYVIINILLTPFLQVMCIKVLKLGFLWFLLSSLCANIFLFLLIIFNNRFLFKIEFSKNVIKEALQFSLPFIPFLILYNLENQLDKFFIEKFLPLEDLASYSVLLSISSAIFILFNSLDNAIRPELFSLLSKKTEGFELLVQQKIDFYLLVGFVALSFLCAFGTNIHWFLNHNKYNGISFYFPIVALAFSPLILLRFLALILMYENKIKKINYLTVAKIIVMTILFYFLIPKLKINGALMTIGISNLLNVCIFYTILETKVLPDIKNYFYFILFVLLNSVMLFLDKSSLVSSIAIFQFGLFILIFLIKYQKKLRRTLATL</sequence>
<feature type="transmembrane region" description="Helical" evidence="6">
    <location>
        <begin position="244"/>
        <end position="264"/>
    </location>
</feature>
<evidence type="ECO:0000313" key="7">
    <source>
        <dbReference type="EMBL" id="MFC0076472.1"/>
    </source>
</evidence>
<proteinExistence type="predicted"/>
<evidence type="ECO:0000256" key="5">
    <source>
        <dbReference type="ARBA" id="ARBA00023136"/>
    </source>
</evidence>
<dbReference type="RefSeq" id="WP_379682335.1">
    <property type="nucleotide sequence ID" value="NZ_JBHLYW010000006.1"/>
</dbReference>
<keyword evidence="3 6" id="KW-0812">Transmembrane</keyword>
<feature type="transmembrane region" description="Helical" evidence="6">
    <location>
        <begin position="85"/>
        <end position="107"/>
    </location>
</feature>
<evidence type="ECO:0000256" key="4">
    <source>
        <dbReference type="ARBA" id="ARBA00022989"/>
    </source>
</evidence>
<evidence type="ECO:0000256" key="1">
    <source>
        <dbReference type="ARBA" id="ARBA00004651"/>
    </source>
</evidence>
<evidence type="ECO:0000256" key="2">
    <source>
        <dbReference type="ARBA" id="ARBA00022475"/>
    </source>
</evidence>
<accession>A0ABV6BPD5</accession>
<dbReference type="InterPro" id="IPR050833">
    <property type="entry name" value="Poly_Biosynth_Transport"/>
</dbReference>
<feature type="transmembrane region" description="Helical" evidence="6">
    <location>
        <begin position="148"/>
        <end position="168"/>
    </location>
</feature>
<evidence type="ECO:0000313" key="8">
    <source>
        <dbReference type="Proteomes" id="UP001589734"/>
    </source>
</evidence>
<feature type="transmembrane region" description="Helical" evidence="6">
    <location>
        <begin position="113"/>
        <end position="136"/>
    </location>
</feature>
<keyword evidence="5 6" id="KW-0472">Membrane</keyword>
<feature type="transmembrane region" description="Helical" evidence="6">
    <location>
        <begin position="436"/>
        <end position="453"/>
    </location>
</feature>
<dbReference type="PANTHER" id="PTHR30250:SF11">
    <property type="entry name" value="O-ANTIGEN TRANSPORTER-RELATED"/>
    <property type="match status" value="1"/>
</dbReference>
<evidence type="ECO:0000256" key="6">
    <source>
        <dbReference type="SAM" id="Phobius"/>
    </source>
</evidence>
<organism evidence="7 8">
    <name type="scientific">Flavobacterium procerum</name>
    <dbReference type="NCBI Taxonomy" id="1455569"/>
    <lineage>
        <taxon>Bacteria</taxon>
        <taxon>Pseudomonadati</taxon>
        <taxon>Bacteroidota</taxon>
        <taxon>Flavobacteriia</taxon>
        <taxon>Flavobacteriales</taxon>
        <taxon>Flavobacteriaceae</taxon>
        <taxon>Flavobacterium</taxon>
    </lineage>
</organism>
<keyword evidence="8" id="KW-1185">Reference proteome</keyword>
<feature type="transmembrane region" description="Helical" evidence="6">
    <location>
        <begin position="357"/>
        <end position="376"/>
    </location>
</feature>
<name>A0ABV6BPD5_9FLAO</name>
<feature type="transmembrane region" description="Helical" evidence="6">
    <location>
        <begin position="7"/>
        <end position="28"/>
    </location>
</feature>
<evidence type="ECO:0000256" key="3">
    <source>
        <dbReference type="ARBA" id="ARBA00022692"/>
    </source>
</evidence>
<feature type="transmembrane region" description="Helical" evidence="6">
    <location>
        <begin position="174"/>
        <end position="194"/>
    </location>
</feature>
<feature type="transmembrane region" description="Helical" evidence="6">
    <location>
        <begin position="326"/>
        <end position="350"/>
    </location>
</feature>
<feature type="transmembrane region" description="Helical" evidence="6">
    <location>
        <begin position="293"/>
        <end position="314"/>
    </location>
</feature>
<feature type="transmembrane region" description="Helical" evidence="6">
    <location>
        <begin position="206"/>
        <end position="224"/>
    </location>
</feature>
<feature type="transmembrane region" description="Helical" evidence="6">
    <location>
        <begin position="382"/>
        <end position="402"/>
    </location>
</feature>
<keyword evidence="4 6" id="KW-1133">Transmembrane helix</keyword>